<organism evidence="4">
    <name type="scientific">Arabidopsis thaliana</name>
    <name type="common">Mouse-ear cress</name>
    <dbReference type="NCBI Taxonomy" id="3702"/>
    <lineage>
        <taxon>Eukaryota</taxon>
        <taxon>Viridiplantae</taxon>
        <taxon>Streptophyta</taxon>
        <taxon>Embryophyta</taxon>
        <taxon>Tracheophyta</taxon>
        <taxon>Spermatophyta</taxon>
        <taxon>Magnoliopsida</taxon>
        <taxon>eudicotyledons</taxon>
        <taxon>Gunneridae</taxon>
        <taxon>Pentapetalae</taxon>
        <taxon>rosids</taxon>
        <taxon>malvids</taxon>
        <taxon>Brassicales</taxon>
        <taxon>Brassicaceae</taxon>
        <taxon>Camelineae</taxon>
        <taxon>Arabidopsis</taxon>
    </lineage>
</organism>
<accession>Q9SZX6</accession>
<sequence length="566" mass="62228">MVSPGRSDSTSGENNNPPDGSSGKRSPSSPADKSPSKRQKLEDGGDTLPPSDSSKCVLGDTTPTSGDSQIDASAAAATTSQPPPVAQAILQEKASFERWTYVHSRFENPWCRLLSQSAQVYQQMPIVAAKPGSVQVPAGKFLDLERMTGHSIISSLERLIHASSKSHQAPESMVQVDGMEGIFSVNNQDSKMEVCGILLVWFLYFFSRKHHFRFLVGVVSGSEIYQETLAKALARDLEAKLLIFDSYPILGFTRGKFLHLHLFVYFPDYGYEITALTAKEVESLRDGLASNKSCKLPNQSIELIDQGKSSDLSAGGGVASSLSPAASSDSDSQLQLEPETLPRSVNHTLKKGMPPLHCLQQKILLQSSWISGLRILHLEEKNTCRGPPNGTTGKVILVFDENPSAKVGVRFDKPIPDGVDLGELCESGHGFFCKATDLPFKSSSFKDLVRLLVNTLFEVVHSESRTCPFILFLKDAEKSVAGNFDLYSAFQIRLEYLPENVIVICSQTHSDHLKVKVVTVLCFAPVACYFYALSSFCKSYLFSLGIENFPRAKKCVSFFLYVYHMH</sequence>
<dbReference type="GO" id="GO:0005524">
    <property type="term" value="F:ATP binding"/>
    <property type="evidence" value="ECO:0007669"/>
    <property type="project" value="UniProtKB-KW"/>
</dbReference>
<gene>
    <name evidence="4" type="primary">F6I7.70</name>
    <name evidence="5" type="ordered locus">At4g24860</name>
</gene>
<keyword evidence="2" id="KW-0067">ATP-binding</keyword>
<feature type="region of interest" description="Disordered" evidence="3">
    <location>
        <begin position="1"/>
        <end position="83"/>
    </location>
</feature>
<evidence type="ECO:0000313" key="5">
    <source>
        <dbReference type="EMBL" id="CAB79396.1"/>
    </source>
</evidence>
<evidence type="ECO:0000313" key="4">
    <source>
        <dbReference type="EMBL" id="CAB41126.1"/>
    </source>
</evidence>
<feature type="compositionally biased region" description="Polar residues" evidence="3">
    <location>
        <begin position="1"/>
        <end position="19"/>
    </location>
</feature>
<evidence type="ECO:0000256" key="1">
    <source>
        <dbReference type="ARBA" id="ARBA00022741"/>
    </source>
</evidence>
<dbReference type="InterPro" id="IPR051701">
    <property type="entry name" value="Mito_OM_Translocase_MSP1"/>
</dbReference>
<evidence type="ECO:0000256" key="3">
    <source>
        <dbReference type="SAM" id="MobiDB-lite"/>
    </source>
</evidence>
<feature type="compositionally biased region" description="Low complexity" evidence="3">
    <location>
        <begin position="315"/>
        <end position="334"/>
    </location>
</feature>
<keyword evidence="1" id="KW-0547">Nucleotide-binding</keyword>
<dbReference type="EMBL" id="AL049657">
    <property type="protein sequence ID" value="CAB41126.1"/>
    <property type="molecule type" value="Genomic_DNA"/>
</dbReference>
<proteinExistence type="predicted"/>
<name>Q9SZX6_ARATH</name>
<dbReference type="PANTHER" id="PTHR45644:SF39">
    <property type="entry name" value="AAA-TYPE ATPASE FAMILY PROTEIN-RELATED"/>
    <property type="match status" value="1"/>
</dbReference>
<reference evidence="4" key="2">
    <citation type="submission" date="1999-04" db="EMBL/GenBank/DDBJ databases">
        <authorList>
            <person name="EU Arabidopsis sequencing project"/>
        </authorList>
    </citation>
    <scope>NUCLEOTIDE SEQUENCE</scope>
</reference>
<reference evidence="4" key="3">
    <citation type="submission" date="1999-04" db="EMBL/GenBank/DDBJ databases">
        <authorList>
            <person name="Bevan M."/>
            <person name="Terryn N."/>
            <person name="Ardiles W."/>
            <person name="Buysshaert C."/>
            <person name="Dasseville R."/>
            <person name="De Clerck R."/>
            <person name="De Keyser A."/>
            <person name="Neyt P."/>
            <person name="Rouze P."/>
            <person name="Van Den Daele H."/>
            <person name="Villaroel R."/>
            <person name="Gielen J."/>
            <person name="Van Montagu M."/>
            <person name="Bancroft I."/>
            <person name="Hoheisel J."/>
            <person name="Mewes H.W."/>
            <person name="Mayer K.F.X."/>
            <person name="Schueller C."/>
        </authorList>
    </citation>
    <scope>NUCLEOTIDE SEQUENCE</scope>
</reference>
<dbReference type="PANTHER" id="PTHR45644">
    <property type="entry name" value="AAA ATPASE, PUTATIVE (AFU_ORTHOLOGUE AFUA_2G12920)-RELATED-RELATED"/>
    <property type="match status" value="1"/>
</dbReference>
<feature type="compositionally biased region" description="Polar residues" evidence="3">
    <location>
        <begin position="61"/>
        <end position="71"/>
    </location>
</feature>
<protein>
    <submittedName>
        <fullName evidence="5">Uncharacterized protein AT4g24860</fullName>
    </submittedName>
    <submittedName>
        <fullName evidence="4">Uncharacterized protein F6I7.70</fullName>
    </submittedName>
</protein>
<dbReference type="PIR" id="T06670">
    <property type="entry name" value="T06670"/>
</dbReference>
<dbReference type="EMBL" id="AL161562">
    <property type="protein sequence ID" value="CAB79396.1"/>
    <property type="molecule type" value="Genomic_DNA"/>
</dbReference>
<evidence type="ECO:0000256" key="2">
    <source>
        <dbReference type="ARBA" id="ARBA00022840"/>
    </source>
</evidence>
<reference evidence="5" key="4">
    <citation type="submission" date="2000-03" db="EMBL/GenBank/DDBJ databases">
        <authorList>
            <person name="Wedler H."/>
            <person name="Wedler E."/>
            <person name="Wambutt R."/>
            <person name="Mewes H.W."/>
            <person name="Lemcke K."/>
            <person name="Mayer K.F.X."/>
        </authorList>
    </citation>
    <scope>NUCLEOTIDE SEQUENCE</scope>
</reference>
<reference key="1">
    <citation type="journal article" date="1999" name="Nature">
        <title>Sequence and analysis of chromosome 4 of the plant Arabidopsis thaliana.</title>
        <authorList>
            <consortium name="EU"/>
            <consortium name="CSHL and WU Arabidopsis Sequencing Project"/>
            <person name="Mayer K."/>
            <person name="Schuller C."/>
            <person name="Wambutt R."/>
            <person name="Murphy G."/>
            <person name="Volckaert G."/>
            <person name="Pohl T."/>
            <person name="Dusterhoft A."/>
            <person name="Stiekema W."/>
            <person name="Entian K.D."/>
            <person name="Terryn N."/>
            <person name="Harris B."/>
            <person name="Ansorge W."/>
            <person name="Brandt P."/>
            <person name="Grivell L."/>
            <person name="Rieger M."/>
            <person name="Weichselgartner M."/>
            <person name="de Simone V."/>
            <person name="Obermaier B."/>
            <person name="Mache R."/>
            <person name="Muller M."/>
            <person name="Kreis M."/>
            <person name="Delseny M."/>
            <person name="Puigdomenech P."/>
            <person name="Watson M."/>
            <person name="Schmidtheini T."/>
            <person name="Reichert B."/>
            <person name="Portatelle D."/>
            <person name="Perez-Alonso M."/>
            <person name="Boutry M."/>
            <person name="Bancroft I."/>
            <person name="Vos P."/>
            <person name="Hoheisel J."/>
            <person name="Zimmermann W."/>
            <person name="Wedler H."/>
            <person name="Ridley P."/>
            <person name="Langham S.A."/>
            <person name="McCullagh B."/>
            <person name="Bilham L."/>
            <person name="Robben J."/>
            <person name="Van der Schueren J."/>
            <person name="Grymonprez B."/>
            <person name="Chuang Y.J."/>
            <person name="Vandenbussche F."/>
            <person name="Braeken M."/>
            <person name="Weltjens I."/>
            <person name="Voet M."/>
            <person name="Bastiaens I."/>
            <person name="Aert R."/>
            <person name="Defoor E."/>
            <person name="Weitzenegger T."/>
            <person name="Bothe G."/>
            <person name="Ramsperger U."/>
            <person name="Hilbert H."/>
            <person name="Braun M."/>
            <person name="Holzer E."/>
            <person name="Brandt A."/>
            <person name="Peters S."/>
            <person name="van Staveren M."/>
            <person name="Dirske W."/>
            <person name="Mooijman P."/>
            <person name="Klein Lankhorst R."/>
            <person name="Rose M."/>
            <person name="Hauf J."/>
            <person name="Kotter P."/>
            <person name="Berneiser S."/>
            <person name="Hempel S."/>
            <person name="Feldpausch M."/>
            <person name="Lamberth S."/>
            <person name="Van den Daele H."/>
            <person name="De Keyser A."/>
            <person name="Buysshaert C."/>
            <person name="Gielen J."/>
            <person name="Villarroel R."/>
            <person name="De Clercq R."/>
            <person name="Van Montagu M."/>
            <person name="Rogers J."/>
            <person name="Cronin A."/>
            <person name="Quail M."/>
            <person name="Bray-Allen S."/>
            <person name="Clark L."/>
            <person name="Doggett J."/>
            <person name="Hall S."/>
            <person name="Kay M."/>
            <person name="Lennard N."/>
            <person name="McLay K."/>
            <person name="Mayes R."/>
            <person name="Pettett A."/>
            <person name="Rajandream M.A."/>
            <person name="Lyne M."/>
            <person name="Benes V."/>
            <person name="Rechmann S."/>
            <person name="Borkova D."/>
            <person name="Blocker H."/>
            <person name="Scharfe M."/>
            <person name="Grimm M."/>
            <person name="Lohnert T.H."/>
            <person name="Dose S."/>
            <person name="de Haan M."/>
            <person name="Maarse A."/>
            <person name="Schafer M."/>
            <person name="Muller-Auer S."/>
            <person name="Gabel C."/>
            <person name="Fuchs M."/>
            <person name="Fartmann B."/>
            <person name="Granderath K."/>
            <person name="Dauner D."/>
            <person name="Herzl A."/>
            <person name="Neumann S."/>
            <person name="Argiriou A."/>
            <person name="Vitale D."/>
            <person name="Liguori R."/>
            <person name="Piravandi E."/>
            <person name="Massenet O."/>
            <person name="Quigley F."/>
            <person name="Clabauld G."/>
            <person name="Mundlein A."/>
            <person name="Felber R."/>
            <person name="Schnabl S."/>
            <person name="Hiller R."/>
            <person name="Schmidt W."/>
            <person name="Lecharny A."/>
            <person name="Aubourg S."/>
            <person name="Chefdor F."/>
            <person name="Cooke R."/>
            <person name="Berger C."/>
            <person name="Montfort A."/>
            <person name="Casacuberta E."/>
            <person name="Gibbons T."/>
            <person name="Weber N."/>
            <person name="Vandenbol M."/>
            <person name="Bargues M."/>
            <person name="Terol J."/>
            <person name="Torres A."/>
            <person name="Perez-Perez A."/>
            <person name="Purnelle B."/>
            <person name="Bent E."/>
            <person name="Johnson S."/>
            <person name="Tacon D."/>
            <person name="Jesse T."/>
            <person name="Heijnen L."/>
            <person name="Schwarz S."/>
            <person name="Scholler P."/>
            <person name="Heber S."/>
            <person name="Francs P."/>
            <person name="Bielke C."/>
            <person name="Frishman D."/>
            <person name="Haase D."/>
            <person name="Lemcke K."/>
            <person name="Mewes H.W."/>
            <person name="Stocker S."/>
            <person name="Zaccaria P."/>
            <person name="Bevan M."/>
            <person name="Wilson R.K."/>
            <person name="de la Bastide M."/>
            <person name="Habermann K."/>
            <person name="Parnell L."/>
            <person name="Dedhia N."/>
            <person name="Gnoj L."/>
            <person name="Schutz K."/>
            <person name="Huang E."/>
            <person name="Spiegel L."/>
            <person name="Sehkon M."/>
            <person name="Murray J."/>
            <person name="Sheet P."/>
            <person name="Cordes M."/>
            <person name="Abu-Threideh J."/>
            <person name="Stoneking T."/>
            <person name="Kalicki J."/>
            <person name="Graves T."/>
            <person name="Harmon G."/>
            <person name="Edwards J."/>
            <person name="Latreille P."/>
            <person name="Courtney L."/>
            <person name="Cloud J."/>
            <person name="Abbott A."/>
            <person name="Scott K."/>
            <person name="Johnson D."/>
            <person name="Minx P."/>
            <person name="Bentley D."/>
            <person name="Fulton B."/>
            <person name="Miller N."/>
            <person name="Greco T."/>
            <person name="Kemp K."/>
            <person name="Kramer J."/>
            <person name="Fulton L."/>
            <person name="Mardis E."/>
            <person name="Dante M."/>
            <person name="Pepin K."/>
            <person name="Hillier L."/>
            <person name="Nelson J."/>
            <person name="Spieth J."/>
            <person name="Ryan E."/>
            <person name="Andrews S."/>
            <person name="Geisel C."/>
            <person name="Layman D."/>
            <person name="Du H."/>
            <person name="Ali J."/>
            <person name="Berghoff A."/>
            <person name="Jones K."/>
            <person name="Drone K."/>
            <person name="Cotton M."/>
            <person name="Joshu C."/>
            <person name="Antonoiu B."/>
            <person name="Zidanic M."/>
            <person name="Strong C."/>
            <person name="Sun H."/>
            <person name="Lamar B."/>
            <person name="Yordan C."/>
            <person name="Ma P."/>
            <person name="Zhong J."/>
            <person name="Preston R."/>
            <person name="Vil D."/>
            <person name="Shekher M."/>
            <person name="Matero A."/>
            <person name="Shah R."/>
            <person name="Swaby I.K."/>
            <person name="O'Shaughnessy A."/>
            <person name="Rodriguez M."/>
            <person name="Hoffmann J."/>
            <person name="Till S."/>
            <person name="Granat S."/>
            <person name="Shohdy N."/>
            <person name="Hasegawa A."/>
            <person name="Hameed A."/>
            <person name="Lodhi M."/>
            <person name="Johnson A."/>
            <person name="Chen E."/>
            <person name="Marra M."/>
            <person name="Martienssen R."/>
            <person name="McCombie W.R."/>
        </authorList>
    </citation>
    <scope>NUCLEOTIDE SEQUENCE [LARGE SCALE GENOMIC DNA]</scope>
    <source>
        <strain>cv. Columbia</strain>
    </source>
</reference>
<feature type="region of interest" description="Disordered" evidence="3">
    <location>
        <begin position="315"/>
        <end position="336"/>
    </location>
</feature>
<feature type="compositionally biased region" description="Low complexity" evidence="3">
    <location>
        <begin position="24"/>
        <end position="33"/>
    </location>
</feature>
<dbReference type="AlphaFoldDB" id="Q9SZX6"/>